<dbReference type="EMBL" id="LR031573">
    <property type="protein sequence ID" value="VDC90371.1"/>
    <property type="molecule type" value="Genomic_DNA"/>
</dbReference>
<organism evidence="3">
    <name type="scientific">Brassica campestris</name>
    <name type="common">Field mustard</name>
    <dbReference type="NCBI Taxonomy" id="3711"/>
    <lineage>
        <taxon>Eukaryota</taxon>
        <taxon>Viridiplantae</taxon>
        <taxon>Streptophyta</taxon>
        <taxon>Embryophyta</taxon>
        <taxon>Tracheophyta</taxon>
        <taxon>Spermatophyta</taxon>
        <taxon>Magnoliopsida</taxon>
        <taxon>eudicotyledons</taxon>
        <taxon>Gunneridae</taxon>
        <taxon>Pentapetalae</taxon>
        <taxon>rosids</taxon>
        <taxon>malvids</taxon>
        <taxon>Brassicales</taxon>
        <taxon>Brassicaceae</taxon>
        <taxon>Brassiceae</taxon>
        <taxon>Brassica</taxon>
    </lineage>
</organism>
<evidence type="ECO:0000256" key="1">
    <source>
        <dbReference type="SAM" id="MobiDB-lite"/>
    </source>
</evidence>
<evidence type="ECO:0000313" key="3">
    <source>
        <dbReference type="EMBL" id="VDC90371.1"/>
    </source>
</evidence>
<feature type="compositionally biased region" description="Polar residues" evidence="1">
    <location>
        <begin position="10"/>
        <end position="35"/>
    </location>
</feature>
<dbReference type="AlphaFoldDB" id="A0A3P6B1P2"/>
<reference evidence="3" key="1">
    <citation type="submission" date="2018-11" db="EMBL/GenBank/DDBJ databases">
        <authorList>
            <consortium name="Genoscope - CEA"/>
            <person name="William W."/>
        </authorList>
    </citation>
    <scope>NUCLEOTIDE SEQUENCE</scope>
</reference>
<evidence type="ECO:0000313" key="2">
    <source>
        <dbReference type="EMBL" id="CAG7894502.1"/>
    </source>
</evidence>
<sequence length="46" mass="4986">TTDSNRETAKSTSASIDTQTSVSVDTLQTSKQTETAKPKSRGRTRK</sequence>
<dbReference type="Gramene" id="A02p34540.2_BraZ1">
    <property type="protein sequence ID" value="A02p34540.2_BraZ1.CDS.1"/>
    <property type="gene ID" value="A02g34540.2_BraZ1"/>
</dbReference>
<proteinExistence type="predicted"/>
<feature type="non-terminal residue" evidence="3">
    <location>
        <position position="1"/>
    </location>
</feature>
<name>A0A3P6B1P2_BRACM</name>
<feature type="region of interest" description="Disordered" evidence="1">
    <location>
        <begin position="1"/>
        <end position="46"/>
    </location>
</feature>
<accession>A0A3P6B1P2</accession>
<dbReference type="Proteomes" id="UP000694005">
    <property type="component" value="Chromosome A02"/>
</dbReference>
<gene>
    <name evidence="3" type="ORF">BRAA02T07788Z</name>
    <name evidence="2" type="ORF">BRAPAZ1V2_A02P34540.2</name>
</gene>
<protein>
    <submittedName>
        <fullName evidence="2">Uncharacterized protein</fullName>
    </submittedName>
</protein>
<dbReference type="EMBL" id="LS974618">
    <property type="protein sequence ID" value="CAG7894502.1"/>
    <property type="molecule type" value="Genomic_DNA"/>
</dbReference>